<evidence type="ECO:0000313" key="1">
    <source>
        <dbReference type="EMBL" id="JAP46281.1"/>
    </source>
</evidence>
<proteinExistence type="predicted"/>
<accession>A0A0X3P2T3</accession>
<protein>
    <submittedName>
        <fullName evidence="1">Uncharacterized protein</fullName>
    </submittedName>
</protein>
<organism evidence="1">
    <name type="scientific">Schistocephalus solidus</name>
    <name type="common">Tapeworm</name>
    <dbReference type="NCBI Taxonomy" id="70667"/>
    <lineage>
        <taxon>Eukaryota</taxon>
        <taxon>Metazoa</taxon>
        <taxon>Spiralia</taxon>
        <taxon>Lophotrochozoa</taxon>
        <taxon>Platyhelminthes</taxon>
        <taxon>Cestoda</taxon>
        <taxon>Eucestoda</taxon>
        <taxon>Diphyllobothriidea</taxon>
        <taxon>Diphyllobothriidae</taxon>
        <taxon>Schistocephalus</taxon>
    </lineage>
</organism>
<dbReference type="AlphaFoldDB" id="A0A0X3P2T3"/>
<sequence>MRVHGRFVHEPAQGCVVACRPPSASHLFECANDPSLRREQPVSVQYPALPRDGYWRPTNTFVSLPVFPPFGVFPSHAPEPFFQGVRPFRERDQVQHLSKLNPFPVFGFADSPG</sequence>
<gene>
    <name evidence="1" type="ORF">TR143577</name>
</gene>
<reference evidence="1" key="1">
    <citation type="submission" date="2016-01" db="EMBL/GenBank/DDBJ databases">
        <title>Reference transcriptome for the parasite Schistocephalus solidus: insights into the molecular evolution of parasitism.</title>
        <authorList>
            <person name="Hebert F.O."/>
            <person name="Grambauer S."/>
            <person name="Barber I."/>
            <person name="Landry C.R."/>
            <person name="Aubin-Horth N."/>
        </authorList>
    </citation>
    <scope>NUCLEOTIDE SEQUENCE</scope>
</reference>
<name>A0A0X3P2T3_SCHSO</name>
<dbReference type="EMBL" id="GEEE01016944">
    <property type="protein sequence ID" value="JAP46281.1"/>
    <property type="molecule type" value="Transcribed_RNA"/>
</dbReference>